<dbReference type="InterPro" id="IPR012951">
    <property type="entry name" value="BBE"/>
</dbReference>
<dbReference type="Pfam" id="PF08031">
    <property type="entry name" value="BBE"/>
    <property type="match status" value="1"/>
</dbReference>
<dbReference type="InterPro" id="IPR036318">
    <property type="entry name" value="FAD-bd_PCMH-like_sf"/>
</dbReference>
<protein>
    <recommendedName>
        <fullName evidence="8">FAD-binding PCMH-type domain-containing protein</fullName>
    </recommendedName>
</protein>
<gene>
    <name evidence="9" type="ORF">Sjap_024726</name>
</gene>
<keyword evidence="5" id="KW-0274">FAD</keyword>
<organism evidence="9 10">
    <name type="scientific">Stephania japonica</name>
    <dbReference type="NCBI Taxonomy" id="461633"/>
    <lineage>
        <taxon>Eukaryota</taxon>
        <taxon>Viridiplantae</taxon>
        <taxon>Streptophyta</taxon>
        <taxon>Embryophyta</taxon>
        <taxon>Tracheophyta</taxon>
        <taxon>Spermatophyta</taxon>
        <taxon>Magnoliopsida</taxon>
        <taxon>Ranunculales</taxon>
        <taxon>Menispermaceae</taxon>
        <taxon>Menispermoideae</taxon>
        <taxon>Cissampelideae</taxon>
        <taxon>Stephania</taxon>
    </lineage>
</organism>
<evidence type="ECO:0000256" key="4">
    <source>
        <dbReference type="ARBA" id="ARBA00022729"/>
    </source>
</evidence>
<reference evidence="9 10" key="1">
    <citation type="submission" date="2024-01" db="EMBL/GenBank/DDBJ databases">
        <title>Genome assemblies of Stephania.</title>
        <authorList>
            <person name="Yang L."/>
        </authorList>
    </citation>
    <scope>NUCLEOTIDE SEQUENCE [LARGE SCALE GENOMIC DNA]</scope>
    <source>
        <strain evidence="9">QJT</strain>
        <tissue evidence="9">Leaf</tissue>
    </source>
</reference>
<evidence type="ECO:0000313" key="9">
    <source>
        <dbReference type="EMBL" id="KAK9091549.1"/>
    </source>
</evidence>
<dbReference type="InterPro" id="IPR016166">
    <property type="entry name" value="FAD-bd_PCMH"/>
</dbReference>
<comment type="cofactor">
    <cofactor evidence="1">
        <name>FAD</name>
        <dbReference type="ChEBI" id="CHEBI:57692"/>
    </cofactor>
</comment>
<evidence type="ECO:0000256" key="5">
    <source>
        <dbReference type="ARBA" id="ARBA00022827"/>
    </source>
</evidence>
<accession>A0AAP0EE38</accession>
<comment type="similarity">
    <text evidence="2">Belongs to the oxygen-dependent FAD-linked oxidoreductase family.</text>
</comment>
<evidence type="ECO:0000313" key="10">
    <source>
        <dbReference type="Proteomes" id="UP001417504"/>
    </source>
</evidence>
<dbReference type="PANTHER" id="PTHR32448">
    <property type="entry name" value="OS08G0158400 PROTEIN"/>
    <property type="match status" value="1"/>
</dbReference>
<feature type="signal peptide" evidence="7">
    <location>
        <begin position="1"/>
        <end position="32"/>
    </location>
</feature>
<keyword evidence="3" id="KW-0285">Flavoprotein</keyword>
<evidence type="ECO:0000259" key="8">
    <source>
        <dbReference type="PROSITE" id="PS51387"/>
    </source>
</evidence>
<evidence type="ECO:0000256" key="2">
    <source>
        <dbReference type="ARBA" id="ARBA00005466"/>
    </source>
</evidence>
<feature type="chain" id="PRO_5042876974" description="FAD-binding PCMH-type domain-containing protein" evidence="7">
    <location>
        <begin position="33"/>
        <end position="536"/>
    </location>
</feature>
<dbReference type="AlphaFoldDB" id="A0AAP0EE38"/>
<proteinExistence type="inferred from homology"/>
<feature type="domain" description="FAD-binding PCMH-type" evidence="8">
    <location>
        <begin position="82"/>
        <end position="258"/>
    </location>
</feature>
<evidence type="ECO:0000256" key="6">
    <source>
        <dbReference type="ARBA" id="ARBA00023180"/>
    </source>
</evidence>
<name>A0AAP0EE38_9MAGN</name>
<evidence type="ECO:0000256" key="7">
    <source>
        <dbReference type="SAM" id="SignalP"/>
    </source>
</evidence>
<dbReference type="Pfam" id="PF01565">
    <property type="entry name" value="FAD_binding_4"/>
    <property type="match status" value="1"/>
</dbReference>
<dbReference type="Proteomes" id="UP001417504">
    <property type="component" value="Unassembled WGS sequence"/>
</dbReference>
<keyword evidence="10" id="KW-1185">Reference proteome</keyword>
<dbReference type="GO" id="GO:0071949">
    <property type="term" value="F:FAD binding"/>
    <property type="evidence" value="ECO:0007669"/>
    <property type="project" value="InterPro"/>
</dbReference>
<keyword evidence="4 7" id="KW-0732">Signal</keyword>
<dbReference type="GO" id="GO:0016491">
    <property type="term" value="F:oxidoreductase activity"/>
    <property type="evidence" value="ECO:0007669"/>
    <property type="project" value="InterPro"/>
</dbReference>
<dbReference type="SUPFAM" id="SSF56176">
    <property type="entry name" value="FAD-binding/transporter-associated domain-like"/>
    <property type="match status" value="1"/>
</dbReference>
<dbReference type="InterPro" id="IPR016167">
    <property type="entry name" value="FAD-bd_PCMH_sub1"/>
</dbReference>
<dbReference type="InterPro" id="IPR016169">
    <property type="entry name" value="FAD-bd_PCMH_sub2"/>
</dbReference>
<keyword evidence="6" id="KW-0325">Glycoprotein</keyword>
<dbReference type="Gene3D" id="3.30.43.10">
    <property type="entry name" value="Uridine Diphospho-n-acetylenolpyruvylglucosamine Reductase, domain 2"/>
    <property type="match status" value="1"/>
</dbReference>
<dbReference type="Gene3D" id="3.40.462.20">
    <property type="match status" value="1"/>
</dbReference>
<evidence type="ECO:0000256" key="3">
    <source>
        <dbReference type="ARBA" id="ARBA00022630"/>
    </source>
</evidence>
<comment type="caution">
    <text evidence="9">The sequence shown here is derived from an EMBL/GenBank/DDBJ whole genome shotgun (WGS) entry which is preliminary data.</text>
</comment>
<dbReference type="InterPro" id="IPR006094">
    <property type="entry name" value="Oxid_FAD_bind_N"/>
</dbReference>
<dbReference type="EMBL" id="JBBNAE010000010">
    <property type="protein sequence ID" value="KAK9091549.1"/>
    <property type="molecule type" value="Genomic_DNA"/>
</dbReference>
<evidence type="ECO:0000256" key="1">
    <source>
        <dbReference type="ARBA" id="ARBA00001974"/>
    </source>
</evidence>
<sequence length="536" mass="60714">MATTPSISSSLLVLPISYILVLFSVLVSTSNSANINHETFLKCLSDLSIDDQSPIPIYLPNTSSYNSILNSSIVNLRFLSTKTPKPHLIITPLHESQVQVVVICSRKLKFQIRTLSGGHDYEGLSYTSNQKLPFVILDLINFQAIKVDVEEETAWVQSGATLGQLYYKIAEKSSIHGFPAGIETSVGFGGHFSGGGYGALMRKYGLAADNIVDAQIVNAKGEILDRRSMGEDLFWAIRGGGGASFGVVLSWKIKLVRVPPIVTVFTVSKTLEQGAIPLIHKWQYIAHKLPKDLMLISWLVKRNSTMQVLFLSMFLGKPEELLQIMQESFPELSLRREDCIEMSWVRSTLYFYGLPFNESLSILLDRTPTPRYSFKSKSDFVKNPIIKSALGELWRRASEVDNPIIFMVPYGGKMAEIAEYEIPFPHRDGNIYPMTYEVDWTTQGDETSMKNIEWTRRLYDYMTPYVSKQPRQAYLNYRDLDLGRNRIDGSASYEEAKIWGVKYFKNNFDRLVEVKSRVDPSNFFSNEQSIPVAFDE</sequence>
<dbReference type="Gene3D" id="3.30.465.10">
    <property type="match status" value="1"/>
</dbReference>
<dbReference type="PROSITE" id="PS51387">
    <property type="entry name" value="FAD_PCMH"/>
    <property type="match status" value="1"/>
</dbReference>